<dbReference type="CDD" id="cd16913">
    <property type="entry name" value="YkuD_like"/>
    <property type="match status" value="1"/>
</dbReference>
<evidence type="ECO:0000313" key="10">
    <source>
        <dbReference type="Proteomes" id="UP001623232"/>
    </source>
</evidence>
<evidence type="ECO:0000313" key="9">
    <source>
        <dbReference type="EMBL" id="WZK89590.1"/>
    </source>
</evidence>
<dbReference type="InterPro" id="IPR038063">
    <property type="entry name" value="Transpep_catalytic_dom"/>
</dbReference>
<feature type="active site" description="Nucleophile" evidence="7">
    <location>
        <position position="156"/>
    </location>
</feature>
<dbReference type="SUPFAM" id="SSF141523">
    <property type="entry name" value="L,D-transpeptidase catalytic domain-like"/>
    <property type="match status" value="1"/>
</dbReference>
<dbReference type="PROSITE" id="PS52029">
    <property type="entry name" value="LD_TPASE"/>
    <property type="match status" value="1"/>
</dbReference>
<evidence type="ECO:0000256" key="4">
    <source>
        <dbReference type="ARBA" id="ARBA00022960"/>
    </source>
</evidence>
<organism evidence="9 10">
    <name type="scientific">Aliisedimentitalea scapharcae</name>
    <dbReference type="NCBI Taxonomy" id="1524259"/>
    <lineage>
        <taxon>Bacteria</taxon>
        <taxon>Pseudomonadati</taxon>
        <taxon>Pseudomonadota</taxon>
        <taxon>Alphaproteobacteria</taxon>
        <taxon>Rhodobacterales</taxon>
        <taxon>Roseobacteraceae</taxon>
        <taxon>Aliisedimentitalea</taxon>
    </lineage>
</organism>
<dbReference type="Proteomes" id="UP001623232">
    <property type="component" value="Chromosome"/>
</dbReference>
<dbReference type="RefSeq" id="WP_406647947.1">
    <property type="nucleotide sequence ID" value="NZ_CP123584.1"/>
</dbReference>
<sequence length="181" mass="19422">MRRLLGLVVLIGVLLAGWIVWTRLGPVPQTPPPMLDTALEAGARADHILIEKSARRLTAMRAGQPVMTTSIALGFAPTGDKSQEGDGKTPEGLFVIDRKNPNSAYHLSLGINYPRPEDIARATAEQRDPGGDIFIHGQPNSLGSLITLPGDWTAGCIAVTNAEIEALWTLVDRGTTVEIRP</sequence>
<proteinExistence type="inferred from homology"/>
<dbReference type="PANTHER" id="PTHR36699">
    <property type="entry name" value="LD-TRANSPEPTIDASE"/>
    <property type="match status" value="1"/>
</dbReference>
<evidence type="ECO:0000256" key="3">
    <source>
        <dbReference type="ARBA" id="ARBA00022679"/>
    </source>
</evidence>
<feature type="active site" description="Proton donor/acceptor" evidence="7">
    <location>
        <position position="136"/>
    </location>
</feature>
<gene>
    <name evidence="9" type="ORF">QEZ52_03300</name>
</gene>
<dbReference type="Pfam" id="PF03734">
    <property type="entry name" value="YkuD"/>
    <property type="match status" value="1"/>
</dbReference>
<evidence type="ECO:0000259" key="8">
    <source>
        <dbReference type="PROSITE" id="PS52029"/>
    </source>
</evidence>
<keyword evidence="4 7" id="KW-0133">Cell shape</keyword>
<comment type="pathway">
    <text evidence="1 7">Cell wall biogenesis; peptidoglycan biosynthesis.</text>
</comment>
<dbReference type="Gene3D" id="2.40.440.10">
    <property type="entry name" value="L,D-transpeptidase catalytic domain-like"/>
    <property type="match status" value="1"/>
</dbReference>
<evidence type="ECO:0000256" key="2">
    <source>
        <dbReference type="ARBA" id="ARBA00005992"/>
    </source>
</evidence>
<keyword evidence="5 7" id="KW-0573">Peptidoglycan synthesis</keyword>
<dbReference type="EMBL" id="CP123584">
    <property type="protein sequence ID" value="WZK89590.1"/>
    <property type="molecule type" value="Genomic_DNA"/>
</dbReference>
<keyword evidence="10" id="KW-1185">Reference proteome</keyword>
<evidence type="ECO:0000256" key="5">
    <source>
        <dbReference type="ARBA" id="ARBA00022984"/>
    </source>
</evidence>
<evidence type="ECO:0000256" key="6">
    <source>
        <dbReference type="ARBA" id="ARBA00023316"/>
    </source>
</evidence>
<dbReference type="PANTHER" id="PTHR36699:SF1">
    <property type="entry name" value="L,D-TRANSPEPTIDASE YAFK-RELATED"/>
    <property type="match status" value="1"/>
</dbReference>
<evidence type="ECO:0000256" key="7">
    <source>
        <dbReference type="PROSITE-ProRule" id="PRU01373"/>
    </source>
</evidence>
<keyword evidence="3" id="KW-0808">Transferase</keyword>
<evidence type="ECO:0000256" key="1">
    <source>
        <dbReference type="ARBA" id="ARBA00004752"/>
    </source>
</evidence>
<name>A0ABZ2XU11_9RHOB</name>
<dbReference type="InterPro" id="IPR005490">
    <property type="entry name" value="LD_TPept_cat_dom"/>
</dbReference>
<reference evidence="9 10" key="1">
    <citation type="submission" date="2023-04" db="EMBL/GenBank/DDBJ databases">
        <title>Complete genome sequence of Alisedimentitalea scapharcae.</title>
        <authorList>
            <person name="Rong J.-C."/>
            <person name="Yi M.-L."/>
            <person name="Zhao Q."/>
        </authorList>
    </citation>
    <scope>NUCLEOTIDE SEQUENCE [LARGE SCALE GENOMIC DNA]</scope>
    <source>
        <strain evidence="9 10">KCTC 42119</strain>
    </source>
</reference>
<protein>
    <submittedName>
        <fullName evidence="9">L,D-transpeptidase family protein</fullName>
    </submittedName>
</protein>
<comment type="similarity">
    <text evidence="2">Belongs to the YkuD family.</text>
</comment>
<keyword evidence="6 7" id="KW-0961">Cell wall biogenesis/degradation</keyword>
<accession>A0ABZ2XU11</accession>
<feature type="domain" description="L,D-TPase catalytic" evidence="8">
    <location>
        <begin position="46"/>
        <end position="180"/>
    </location>
</feature>